<reference evidence="2" key="1">
    <citation type="submission" date="2015-11" db="EMBL/GenBank/DDBJ databases">
        <title>De novo transcriptome assembly of four potential Pierce s Disease insect vectors from Arizona vineyards.</title>
        <authorList>
            <person name="Tassone E.E."/>
        </authorList>
    </citation>
    <scope>NUCLEOTIDE SEQUENCE</scope>
</reference>
<name>A0A1B6GAW2_9HEMI</name>
<proteinExistence type="predicted"/>
<dbReference type="EMBL" id="GECZ01010207">
    <property type="protein sequence ID" value="JAS59562.1"/>
    <property type="molecule type" value="Transcribed_RNA"/>
</dbReference>
<feature type="compositionally biased region" description="Polar residues" evidence="1">
    <location>
        <begin position="148"/>
        <end position="164"/>
    </location>
</feature>
<dbReference type="AlphaFoldDB" id="A0A1B6GAW2"/>
<feature type="region of interest" description="Disordered" evidence="1">
    <location>
        <begin position="148"/>
        <end position="275"/>
    </location>
</feature>
<feature type="compositionally biased region" description="Polar residues" evidence="1">
    <location>
        <begin position="37"/>
        <end position="46"/>
    </location>
</feature>
<feature type="compositionally biased region" description="Basic and acidic residues" evidence="1">
    <location>
        <begin position="7"/>
        <end position="36"/>
    </location>
</feature>
<feature type="region of interest" description="Disordered" evidence="1">
    <location>
        <begin position="514"/>
        <end position="574"/>
    </location>
</feature>
<evidence type="ECO:0000313" key="2">
    <source>
        <dbReference type="EMBL" id="JAS59562.1"/>
    </source>
</evidence>
<accession>A0A1B6GAW2</accession>
<feature type="region of interest" description="Disordered" evidence="1">
    <location>
        <begin position="1"/>
        <end position="83"/>
    </location>
</feature>
<feature type="non-terminal residue" evidence="2">
    <location>
        <position position="1"/>
    </location>
</feature>
<feature type="region of interest" description="Disordered" evidence="1">
    <location>
        <begin position="96"/>
        <end position="129"/>
    </location>
</feature>
<organism evidence="2">
    <name type="scientific">Cuerna arida</name>
    <dbReference type="NCBI Taxonomy" id="1464854"/>
    <lineage>
        <taxon>Eukaryota</taxon>
        <taxon>Metazoa</taxon>
        <taxon>Ecdysozoa</taxon>
        <taxon>Arthropoda</taxon>
        <taxon>Hexapoda</taxon>
        <taxon>Insecta</taxon>
        <taxon>Pterygota</taxon>
        <taxon>Neoptera</taxon>
        <taxon>Paraneoptera</taxon>
        <taxon>Hemiptera</taxon>
        <taxon>Auchenorrhyncha</taxon>
        <taxon>Membracoidea</taxon>
        <taxon>Cicadellidae</taxon>
        <taxon>Cicadellinae</taxon>
        <taxon>Proconiini</taxon>
        <taxon>Cuerna</taxon>
    </lineage>
</organism>
<feature type="compositionally biased region" description="Low complexity" evidence="1">
    <location>
        <begin position="520"/>
        <end position="531"/>
    </location>
</feature>
<feature type="compositionally biased region" description="Basic residues" evidence="1">
    <location>
        <begin position="193"/>
        <end position="202"/>
    </location>
</feature>
<protein>
    <submittedName>
        <fullName evidence="2">Uncharacterized protein</fullName>
    </submittedName>
</protein>
<sequence>ARIQRQRSADGKWRREWDCDKTTQEPIEEPRYEQRRPNPNSLSSQEHWGPTNPPQSQLYYPPDNSDRQVSHGGIRGGKGRGRLGIKELEIPLEKFKLDISQKQLSPPVKSELAASDGARLTDTPLPNEEFELEHTRSIEVIGNTVKVSIPNSSVAQSTPKSQRQMGEPRSRLRSQVSYSSQSDEDVPRERGQRGGRKQRNQRYQKNQSKNSFNPKDSTGKPVLQDLPAQNKPPLPPFRSDHKPAQSTEGEESWEDVTTSGAESVGEELLSSQSSPIKMTIPNTMVINSEVPMEQTVAKGDHKLLEKHLDQLLDNDRSEGVRRKTAKRSLLDSKLVMDTDPVVKMLDELDIDIVGLIESARIKSDLELTEVSNHEQFSEVQSALLQSDLDVTMLHSQDLTGELQISTEESGECTSLDISTTISEIEKSFESMYEETEDVTQSLPENVKNDVQITSSGIETTCSAVGEVEHSLMLESEIETIIDGNGSKNESIEKNEQAKDTNNILEITSVDSKKEEILETSNSGNDSKSDSSVVTQKDESGDQLNLTKEAVLPELCSESNRNDTETENTCSSQTI</sequence>
<gene>
    <name evidence="2" type="ORF">g.14366</name>
</gene>
<evidence type="ECO:0000256" key="1">
    <source>
        <dbReference type="SAM" id="MobiDB-lite"/>
    </source>
</evidence>